<feature type="compositionally biased region" description="Polar residues" evidence="1">
    <location>
        <begin position="38"/>
        <end position="47"/>
    </location>
</feature>
<name>A0ABU7T4Q3_9HYPH</name>
<dbReference type="EMBL" id="MLBY01000002">
    <property type="protein sequence ID" value="MEE7455527.1"/>
    <property type="molecule type" value="Genomic_DNA"/>
</dbReference>
<feature type="region of interest" description="Disordered" evidence="1">
    <location>
        <begin position="1"/>
        <end position="73"/>
    </location>
</feature>
<comment type="caution">
    <text evidence="2">The sequence shown here is derived from an EMBL/GenBank/DDBJ whole genome shotgun (WGS) entry which is preliminary data.</text>
</comment>
<organism evidence="2 3">
    <name type="scientific">Methylobacterium radiotolerans</name>
    <dbReference type="NCBI Taxonomy" id="31998"/>
    <lineage>
        <taxon>Bacteria</taxon>
        <taxon>Pseudomonadati</taxon>
        <taxon>Pseudomonadota</taxon>
        <taxon>Alphaproteobacteria</taxon>
        <taxon>Hyphomicrobiales</taxon>
        <taxon>Methylobacteriaceae</taxon>
        <taxon>Methylobacterium</taxon>
    </lineage>
</organism>
<reference evidence="2 3" key="1">
    <citation type="journal article" date="2012" name="Genet. Mol. Biol.">
        <title>Analysis of 16S rRNA and mxaF genes revealing insights into Methylobacterium niche-specific plant association.</title>
        <authorList>
            <person name="Dourado M.N."/>
            <person name="Andreote F.D."/>
            <person name="Dini-Andreote F."/>
            <person name="Conti R."/>
            <person name="Araujo J.M."/>
            <person name="Araujo W.L."/>
        </authorList>
    </citation>
    <scope>NUCLEOTIDE SEQUENCE [LARGE SCALE GENOMIC DNA]</scope>
    <source>
        <strain evidence="2 3">SR1.6/4</strain>
    </source>
</reference>
<evidence type="ECO:0000313" key="3">
    <source>
        <dbReference type="Proteomes" id="UP001349262"/>
    </source>
</evidence>
<gene>
    <name evidence="2" type="ORF">MRSR164_01455</name>
</gene>
<keyword evidence="3" id="KW-1185">Reference proteome</keyword>
<feature type="compositionally biased region" description="Basic and acidic residues" evidence="1">
    <location>
        <begin position="22"/>
        <end position="31"/>
    </location>
</feature>
<dbReference type="Proteomes" id="UP001349262">
    <property type="component" value="Unassembled WGS sequence"/>
</dbReference>
<accession>A0ABU7T4Q3</accession>
<sequence>MSTSSKTPAADRHHGGPGSSHQRPDRPDPTEGRGPTPNAATNGSHSKVSGGGGEQDRHHRRDEAGKSGSPRTH</sequence>
<proteinExistence type="predicted"/>
<feature type="compositionally biased region" description="Basic and acidic residues" evidence="1">
    <location>
        <begin position="54"/>
        <end position="65"/>
    </location>
</feature>
<evidence type="ECO:0000313" key="2">
    <source>
        <dbReference type="EMBL" id="MEE7455527.1"/>
    </source>
</evidence>
<evidence type="ECO:0000256" key="1">
    <source>
        <dbReference type="SAM" id="MobiDB-lite"/>
    </source>
</evidence>
<protein>
    <submittedName>
        <fullName evidence="2">Uncharacterized protein</fullName>
    </submittedName>
</protein>